<name>A0A0A6P4P2_9GAMM</name>
<dbReference type="NCBIfam" id="TIGR00697">
    <property type="entry name" value="queuosine precursor transporter"/>
    <property type="match status" value="1"/>
</dbReference>
<keyword evidence="1" id="KW-1003">Cell membrane</keyword>
<dbReference type="AlphaFoldDB" id="A0A0A6P4P2"/>
<evidence type="ECO:0000256" key="1">
    <source>
        <dbReference type="HAMAP-Rule" id="MF_02088"/>
    </source>
</evidence>
<keyword evidence="1" id="KW-0813">Transport</keyword>
<evidence type="ECO:0000313" key="2">
    <source>
        <dbReference type="EMBL" id="KHD10295.1"/>
    </source>
</evidence>
<feature type="transmembrane region" description="Helical" evidence="1">
    <location>
        <begin position="59"/>
        <end position="81"/>
    </location>
</feature>
<comment type="similarity">
    <text evidence="1">Belongs to the vitamin uptake transporter (VUT/ECF) (TC 2.A.88) family. Q precursor transporter subfamily.</text>
</comment>
<dbReference type="HAMAP" id="MF_02088">
    <property type="entry name" value="Q_prec_transport"/>
    <property type="match status" value="1"/>
</dbReference>
<dbReference type="Proteomes" id="UP000030428">
    <property type="component" value="Unassembled WGS sequence"/>
</dbReference>
<dbReference type="Pfam" id="PF02592">
    <property type="entry name" value="Vut_1"/>
    <property type="match status" value="1"/>
</dbReference>
<keyword evidence="1" id="KW-0812">Transmembrane</keyword>
<comment type="subcellular location">
    <subcellularLocation>
        <location evidence="1">Cell inner membrane</location>
        <topology evidence="1">Multi-pass membrane protein</topology>
    </subcellularLocation>
</comment>
<comment type="caution">
    <text evidence="2">The sequence shown here is derived from an EMBL/GenBank/DDBJ whole genome shotgun (WGS) entry which is preliminary data.</text>
</comment>
<feature type="transmembrane region" description="Helical" evidence="1">
    <location>
        <begin position="37"/>
        <end position="53"/>
    </location>
</feature>
<reference evidence="2 3" key="1">
    <citation type="journal article" date="2016" name="Front. Microbiol.">
        <title>Single-Cell (Meta-)Genomics of a Dimorphic Candidatus Thiomargarita nelsonii Reveals Genomic Plasticity.</title>
        <authorList>
            <person name="Flood B.E."/>
            <person name="Fliss P."/>
            <person name="Jones D.S."/>
            <person name="Dick G.J."/>
            <person name="Jain S."/>
            <person name="Kaster A.K."/>
            <person name="Winkel M."/>
            <person name="Mussmann M."/>
            <person name="Bailey J."/>
        </authorList>
    </citation>
    <scope>NUCLEOTIDE SEQUENCE [LARGE SCALE GENOMIC DNA]</scope>
    <source>
        <strain evidence="2">Hydrate Ridge</strain>
    </source>
</reference>
<dbReference type="EMBL" id="JSZA02000003">
    <property type="protein sequence ID" value="KHD10295.1"/>
    <property type="molecule type" value="Genomic_DNA"/>
</dbReference>
<comment type="function">
    <text evidence="1">Involved in the import of queuosine (Q) precursors, required for Q precursor salvage.</text>
</comment>
<keyword evidence="1" id="KW-0472">Membrane</keyword>
<keyword evidence="1" id="KW-1133">Transmembrane helix</keyword>
<dbReference type="GO" id="GO:0022857">
    <property type="term" value="F:transmembrane transporter activity"/>
    <property type="evidence" value="ECO:0007669"/>
    <property type="project" value="UniProtKB-UniRule"/>
</dbReference>
<evidence type="ECO:0000313" key="3">
    <source>
        <dbReference type="Proteomes" id="UP000030428"/>
    </source>
</evidence>
<sequence>MLSLIENLTYQDLLWLLTVAADLSITLVLFRLFGKMGLYTIVILNVMLSNFQGPKLTVIFGMQTSLGVILYSGIYFATDLLSEKYGRKEAQRAVLLGFVASLILILVIYISLLFEPSPLNLEFAQKIHNAIATIFEFTPLFILGSLFAYLVSQSVDVWIFHYLKEKTQGKHLWLRNNLSTLLSQALDTVLYTLVVWAPVVGLQTALGLAGAKYVFKAIIAAIDTIFIYWARNWDVSDQDWNTPLQEKSQKLE</sequence>
<dbReference type="PANTHER" id="PTHR34300">
    <property type="entry name" value="QUEUOSINE PRECURSOR TRANSPORTER-RELATED"/>
    <property type="match status" value="1"/>
</dbReference>
<protein>
    <recommendedName>
        <fullName evidence="1">Probable queuosine precursor transporter</fullName>
        <shortName evidence="1">Q precursor transporter</shortName>
    </recommendedName>
</protein>
<gene>
    <name evidence="2" type="ORF">PN36_01020</name>
</gene>
<keyword evidence="3" id="KW-1185">Reference proteome</keyword>
<organism evidence="2 3">
    <name type="scientific">Candidatus Thiomargarita nelsonii</name>
    <dbReference type="NCBI Taxonomy" id="1003181"/>
    <lineage>
        <taxon>Bacteria</taxon>
        <taxon>Pseudomonadati</taxon>
        <taxon>Pseudomonadota</taxon>
        <taxon>Gammaproteobacteria</taxon>
        <taxon>Thiotrichales</taxon>
        <taxon>Thiotrichaceae</taxon>
        <taxon>Thiomargarita</taxon>
    </lineage>
</organism>
<feature type="transmembrane region" description="Helical" evidence="1">
    <location>
        <begin position="181"/>
        <end position="201"/>
    </location>
</feature>
<feature type="transmembrane region" description="Helical" evidence="1">
    <location>
        <begin position="93"/>
        <end position="114"/>
    </location>
</feature>
<dbReference type="GO" id="GO:0005886">
    <property type="term" value="C:plasma membrane"/>
    <property type="evidence" value="ECO:0007669"/>
    <property type="project" value="UniProtKB-SubCell"/>
</dbReference>
<feature type="transmembrane region" description="Helical" evidence="1">
    <location>
        <begin position="134"/>
        <end position="160"/>
    </location>
</feature>
<dbReference type="PANTHER" id="PTHR34300:SF2">
    <property type="entry name" value="QUEUOSINE PRECURSOR TRANSPORTER-RELATED"/>
    <property type="match status" value="1"/>
</dbReference>
<dbReference type="InterPro" id="IPR003744">
    <property type="entry name" value="YhhQ"/>
</dbReference>
<accession>A0A0A6P4P2</accession>
<keyword evidence="1" id="KW-0997">Cell inner membrane</keyword>
<proteinExistence type="inferred from homology"/>